<keyword evidence="2" id="KW-1185">Reference proteome</keyword>
<dbReference type="EMBL" id="JAEHOD010000026">
    <property type="protein sequence ID" value="KAG2446490.1"/>
    <property type="molecule type" value="Genomic_DNA"/>
</dbReference>
<gene>
    <name evidence="1" type="ORF">HYH02_008481</name>
</gene>
<dbReference type="AlphaFoldDB" id="A0A835WG98"/>
<dbReference type="OrthoDB" id="530342at2759"/>
<protein>
    <submittedName>
        <fullName evidence="1">Uncharacterized protein</fullName>
    </submittedName>
</protein>
<evidence type="ECO:0000313" key="2">
    <source>
        <dbReference type="Proteomes" id="UP000613740"/>
    </source>
</evidence>
<proteinExistence type="predicted"/>
<sequence>MLSKGLMCNVRVRLASRAPAVVQQSACATSHPRTRLATRRGPAPARSAEIDSYVLKPLSGDVEIEAERLWISTALATWLDEEWTVLPEHQLLAKAAADAYVGLRRKGENDVGNLVLAVASELMSPNLAPAFRASFTDPFEVSNKLSETVMLKDGCDVCCISAADRERIERINQIMSGSSM</sequence>
<evidence type="ECO:0000313" key="1">
    <source>
        <dbReference type="EMBL" id="KAG2446490.1"/>
    </source>
</evidence>
<organism evidence="1 2">
    <name type="scientific">Chlamydomonas schloesseri</name>
    <dbReference type="NCBI Taxonomy" id="2026947"/>
    <lineage>
        <taxon>Eukaryota</taxon>
        <taxon>Viridiplantae</taxon>
        <taxon>Chlorophyta</taxon>
        <taxon>core chlorophytes</taxon>
        <taxon>Chlorophyceae</taxon>
        <taxon>CS clade</taxon>
        <taxon>Chlamydomonadales</taxon>
        <taxon>Chlamydomonadaceae</taxon>
        <taxon>Chlamydomonas</taxon>
    </lineage>
</organism>
<reference evidence="1" key="1">
    <citation type="journal article" date="2020" name="bioRxiv">
        <title>Comparative genomics of Chlamydomonas.</title>
        <authorList>
            <person name="Craig R.J."/>
            <person name="Hasan A.R."/>
            <person name="Ness R.W."/>
            <person name="Keightley P.D."/>
        </authorList>
    </citation>
    <scope>NUCLEOTIDE SEQUENCE</scope>
    <source>
        <strain evidence="1">CCAP 11/173</strain>
    </source>
</reference>
<name>A0A835WG98_9CHLO</name>
<dbReference type="PANTHER" id="PTHR36776:SF1">
    <property type="entry name" value="EXPRESSED PROTEIN"/>
    <property type="match status" value="1"/>
</dbReference>
<dbReference type="PANTHER" id="PTHR36776">
    <property type="entry name" value="EXPRESSED PROTEIN"/>
    <property type="match status" value="1"/>
</dbReference>
<accession>A0A835WG98</accession>
<comment type="caution">
    <text evidence="1">The sequence shown here is derived from an EMBL/GenBank/DDBJ whole genome shotgun (WGS) entry which is preliminary data.</text>
</comment>
<dbReference type="Proteomes" id="UP000613740">
    <property type="component" value="Unassembled WGS sequence"/>
</dbReference>